<feature type="domain" description="EamA" evidence="8">
    <location>
        <begin position="148"/>
        <end position="286"/>
    </location>
</feature>
<dbReference type="Pfam" id="PF00892">
    <property type="entry name" value="EamA"/>
    <property type="match status" value="2"/>
</dbReference>
<evidence type="ECO:0000256" key="7">
    <source>
        <dbReference type="SAM" id="Phobius"/>
    </source>
</evidence>
<reference evidence="9 10" key="1">
    <citation type="submission" date="2017-01" db="EMBL/GenBank/DDBJ databases">
        <title>Draft genome sequence of Bacillus oleronius.</title>
        <authorList>
            <person name="Allam M."/>
        </authorList>
    </citation>
    <scope>NUCLEOTIDE SEQUENCE [LARGE SCALE GENOMIC DNA]</scope>
    <source>
        <strain evidence="9 10">DSM 9356</strain>
    </source>
</reference>
<dbReference type="AlphaFoldDB" id="A0A8E2I958"/>
<feature type="transmembrane region" description="Helical" evidence="7">
    <location>
        <begin position="213"/>
        <end position="235"/>
    </location>
</feature>
<dbReference type="InterPro" id="IPR050638">
    <property type="entry name" value="AA-Vitamin_Transporters"/>
</dbReference>
<evidence type="ECO:0000256" key="1">
    <source>
        <dbReference type="ARBA" id="ARBA00004651"/>
    </source>
</evidence>
<keyword evidence="3" id="KW-1003">Cell membrane</keyword>
<dbReference type="GO" id="GO:0005886">
    <property type="term" value="C:plasma membrane"/>
    <property type="evidence" value="ECO:0007669"/>
    <property type="project" value="UniProtKB-SubCell"/>
</dbReference>
<keyword evidence="5 7" id="KW-1133">Transmembrane helix</keyword>
<feature type="transmembrane region" description="Helical" evidence="7">
    <location>
        <begin position="179"/>
        <end position="201"/>
    </location>
</feature>
<accession>A0A8E2I958</accession>
<organism evidence="9 10">
    <name type="scientific">Heyndrickxia oleronia</name>
    <dbReference type="NCBI Taxonomy" id="38875"/>
    <lineage>
        <taxon>Bacteria</taxon>
        <taxon>Bacillati</taxon>
        <taxon>Bacillota</taxon>
        <taxon>Bacilli</taxon>
        <taxon>Bacillales</taxon>
        <taxon>Bacillaceae</taxon>
        <taxon>Heyndrickxia</taxon>
    </lineage>
</organism>
<sequence>MILVNYMFMCLIFGTTFLAIKIGIDEGLSPFFSAGVRFFIAGLLLFLYMVMKGKARMRLFFQKEMFITSVGLTFGTFAPLYWAEQFVTSGIAAVLSATSPILIILFQTIFFKKKENLKVFIGCLVGIIGVMILLLPNFVIKISSMWFIGCCMILVSAMFYALGTIYTKHVVQKYKHASPIALNATQMMHGGILLFILSLFTENIDNNQISSSSIISLVYLIIFGSIAGHSLYYWLVSKTNSIFPSTWLYISPLIAVILGVFLYSEYFSWITGLGALTIMLGIILINFDTLLTLVGKRSSSPRES</sequence>
<evidence type="ECO:0000256" key="5">
    <source>
        <dbReference type="ARBA" id="ARBA00022989"/>
    </source>
</evidence>
<comment type="caution">
    <text evidence="9">The sequence shown here is derived from an EMBL/GenBank/DDBJ whole genome shotgun (WGS) entry which is preliminary data.</text>
</comment>
<feature type="transmembrane region" description="Helical" evidence="7">
    <location>
        <begin position="117"/>
        <end position="140"/>
    </location>
</feature>
<dbReference type="RefSeq" id="WP_078110196.1">
    <property type="nucleotide sequence ID" value="NZ_CP065424.1"/>
</dbReference>
<name>A0A8E2I958_9BACI</name>
<dbReference type="InterPro" id="IPR037185">
    <property type="entry name" value="EmrE-like"/>
</dbReference>
<comment type="similarity">
    <text evidence="2">Belongs to the EamA transporter family.</text>
</comment>
<evidence type="ECO:0000256" key="2">
    <source>
        <dbReference type="ARBA" id="ARBA00007362"/>
    </source>
</evidence>
<keyword evidence="4 7" id="KW-0812">Transmembrane</keyword>
<feature type="transmembrane region" description="Helical" evidence="7">
    <location>
        <begin position="247"/>
        <end position="263"/>
    </location>
</feature>
<evidence type="ECO:0000256" key="6">
    <source>
        <dbReference type="ARBA" id="ARBA00023136"/>
    </source>
</evidence>
<dbReference type="PANTHER" id="PTHR32322">
    <property type="entry name" value="INNER MEMBRANE TRANSPORTER"/>
    <property type="match status" value="1"/>
</dbReference>
<gene>
    <name evidence="9" type="ORF">BWZ43_11210</name>
</gene>
<feature type="domain" description="EamA" evidence="8">
    <location>
        <begin position="7"/>
        <end position="134"/>
    </location>
</feature>
<feature type="transmembrane region" description="Helical" evidence="7">
    <location>
        <begin position="7"/>
        <end position="24"/>
    </location>
</feature>
<feature type="transmembrane region" description="Helical" evidence="7">
    <location>
        <begin position="63"/>
        <end position="83"/>
    </location>
</feature>
<dbReference type="EMBL" id="MTLA01000122">
    <property type="protein sequence ID" value="OOP68298.1"/>
    <property type="molecule type" value="Genomic_DNA"/>
</dbReference>
<evidence type="ECO:0000256" key="3">
    <source>
        <dbReference type="ARBA" id="ARBA00022475"/>
    </source>
</evidence>
<keyword evidence="10" id="KW-1185">Reference proteome</keyword>
<dbReference type="PANTHER" id="PTHR32322:SF18">
    <property type="entry name" value="S-ADENOSYLMETHIONINE_S-ADENOSYLHOMOCYSTEINE TRANSPORTER"/>
    <property type="match status" value="1"/>
</dbReference>
<dbReference type="SUPFAM" id="SSF103481">
    <property type="entry name" value="Multidrug resistance efflux transporter EmrE"/>
    <property type="match status" value="2"/>
</dbReference>
<feature type="transmembrane region" description="Helical" evidence="7">
    <location>
        <begin position="89"/>
        <end position="110"/>
    </location>
</feature>
<feature type="transmembrane region" description="Helical" evidence="7">
    <location>
        <begin position="30"/>
        <end position="51"/>
    </location>
</feature>
<keyword evidence="6 7" id="KW-0472">Membrane</keyword>
<feature type="transmembrane region" description="Helical" evidence="7">
    <location>
        <begin position="269"/>
        <end position="294"/>
    </location>
</feature>
<protein>
    <submittedName>
        <fullName evidence="9">EamA family transporter</fullName>
    </submittedName>
</protein>
<evidence type="ECO:0000259" key="8">
    <source>
        <dbReference type="Pfam" id="PF00892"/>
    </source>
</evidence>
<feature type="transmembrane region" description="Helical" evidence="7">
    <location>
        <begin position="146"/>
        <end position="167"/>
    </location>
</feature>
<dbReference type="Proteomes" id="UP000189761">
    <property type="component" value="Unassembled WGS sequence"/>
</dbReference>
<comment type="subcellular location">
    <subcellularLocation>
        <location evidence="1">Cell membrane</location>
        <topology evidence="1">Multi-pass membrane protein</topology>
    </subcellularLocation>
</comment>
<proteinExistence type="inferred from homology"/>
<evidence type="ECO:0000313" key="10">
    <source>
        <dbReference type="Proteomes" id="UP000189761"/>
    </source>
</evidence>
<dbReference type="InterPro" id="IPR000620">
    <property type="entry name" value="EamA_dom"/>
</dbReference>
<evidence type="ECO:0000313" key="9">
    <source>
        <dbReference type="EMBL" id="OOP68298.1"/>
    </source>
</evidence>
<evidence type="ECO:0000256" key="4">
    <source>
        <dbReference type="ARBA" id="ARBA00022692"/>
    </source>
</evidence>